<organism evidence="2 3">
    <name type="scientific">Portunus trituberculatus</name>
    <name type="common">Swimming crab</name>
    <name type="synonym">Neptunus trituberculatus</name>
    <dbReference type="NCBI Taxonomy" id="210409"/>
    <lineage>
        <taxon>Eukaryota</taxon>
        <taxon>Metazoa</taxon>
        <taxon>Ecdysozoa</taxon>
        <taxon>Arthropoda</taxon>
        <taxon>Crustacea</taxon>
        <taxon>Multicrustacea</taxon>
        <taxon>Malacostraca</taxon>
        <taxon>Eumalacostraca</taxon>
        <taxon>Eucarida</taxon>
        <taxon>Decapoda</taxon>
        <taxon>Pleocyemata</taxon>
        <taxon>Brachyura</taxon>
        <taxon>Eubrachyura</taxon>
        <taxon>Portunoidea</taxon>
        <taxon>Portunidae</taxon>
        <taxon>Portuninae</taxon>
        <taxon>Portunus</taxon>
    </lineage>
</organism>
<proteinExistence type="predicted"/>
<evidence type="ECO:0000313" key="3">
    <source>
        <dbReference type="Proteomes" id="UP000324222"/>
    </source>
</evidence>
<dbReference type="AlphaFoldDB" id="A0A5B7EDH0"/>
<accession>A0A5B7EDH0</accession>
<sequence length="233" mass="25051">MHAGLSQLAGGGVGWVSEGCGKQRPSPLLTQREEHPGQNVFVVSGDNHHTREAPQLCRPHVMTSDEILDLMTCSSQITSKYLSFALPSPMTELTRCEESSSPDTKCSTCAALCRQHDGDLVLSWLGLDAKVLGGNLRSPSHTHPSVTDEGAHITARQDHHDLSAKAAPSSPHQTPSQEEVAMARCDTLRQGATPQGASKVVHLRDHTCLYRTSHKGHTLTPRLACPLPAHNAA</sequence>
<evidence type="ECO:0000313" key="2">
    <source>
        <dbReference type="EMBL" id="MPC30824.1"/>
    </source>
</evidence>
<gene>
    <name evidence="2" type="ORF">E2C01_024093</name>
</gene>
<keyword evidence="3" id="KW-1185">Reference proteome</keyword>
<reference evidence="2 3" key="1">
    <citation type="submission" date="2019-05" db="EMBL/GenBank/DDBJ databases">
        <title>Another draft genome of Portunus trituberculatus and its Hox gene families provides insights of decapod evolution.</title>
        <authorList>
            <person name="Jeong J.-H."/>
            <person name="Song I."/>
            <person name="Kim S."/>
            <person name="Choi T."/>
            <person name="Kim D."/>
            <person name="Ryu S."/>
            <person name="Kim W."/>
        </authorList>
    </citation>
    <scope>NUCLEOTIDE SEQUENCE [LARGE SCALE GENOMIC DNA]</scope>
    <source>
        <tissue evidence="2">Muscle</tissue>
    </source>
</reference>
<protein>
    <submittedName>
        <fullName evidence="2">Uncharacterized protein</fullName>
    </submittedName>
</protein>
<dbReference type="EMBL" id="VSRR010002325">
    <property type="protein sequence ID" value="MPC30824.1"/>
    <property type="molecule type" value="Genomic_DNA"/>
</dbReference>
<feature type="region of interest" description="Disordered" evidence="1">
    <location>
        <begin position="160"/>
        <end position="180"/>
    </location>
</feature>
<name>A0A5B7EDH0_PORTR</name>
<evidence type="ECO:0000256" key="1">
    <source>
        <dbReference type="SAM" id="MobiDB-lite"/>
    </source>
</evidence>
<comment type="caution">
    <text evidence="2">The sequence shown here is derived from an EMBL/GenBank/DDBJ whole genome shotgun (WGS) entry which is preliminary data.</text>
</comment>
<dbReference type="Proteomes" id="UP000324222">
    <property type="component" value="Unassembled WGS sequence"/>
</dbReference>